<dbReference type="AlphaFoldDB" id="A0A8E2F2F1"/>
<name>A0A8E2F2F1_9PEZI</name>
<keyword evidence="3" id="KW-1185">Reference proteome</keyword>
<feature type="transmembrane region" description="Helical" evidence="1">
    <location>
        <begin position="20"/>
        <end position="41"/>
    </location>
</feature>
<accession>A0A8E2F2F1</accession>
<feature type="transmembrane region" description="Helical" evidence="1">
    <location>
        <begin position="53"/>
        <end position="76"/>
    </location>
</feature>
<evidence type="ECO:0000313" key="2">
    <source>
        <dbReference type="EMBL" id="OCL08698.1"/>
    </source>
</evidence>
<gene>
    <name evidence="2" type="ORF">AOQ84DRAFT_292601</name>
</gene>
<dbReference type="OrthoDB" id="5344006at2759"/>
<evidence type="ECO:0000256" key="1">
    <source>
        <dbReference type="SAM" id="Phobius"/>
    </source>
</evidence>
<organism evidence="2 3">
    <name type="scientific">Glonium stellatum</name>
    <dbReference type="NCBI Taxonomy" id="574774"/>
    <lineage>
        <taxon>Eukaryota</taxon>
        <taxon>Fungi</taxon>
        <taxon>Dikarya</taxon>
        <taxon>Ascomycota</taxon>
        <taxon>Pezizomycotina</taxon>
        <taxon>Dothideomycetes</taxon>
        <taxon>Pleosporomycetidae</taxon>
        <taxon>Gloniales</taxon>
        <taxon>Gloniaceae</taxon>
        <taxon>Glonium</taxon>
    </lineage>
</organism>
<protein>
    <recommendedName>
        <fullName evidence="4">MARVEL domain-containing protein</fullName>
    </recommendedName>
</protein>
<keyword evidence="1" id="KW-0472">Membrane</keyword>
<evidence type="ECO:0008006" key="4">
    <source>
        <dbReference type="Google" id="ProtNLM"/>
    </source>
</evidence>
<keyword evidence="1" id="KW-1133">Transmembrane helix</keyword>
<dbReference type="EMBL" id="KV749613">
    <property type="protein sequence ID" value="OCL08698.1"/>
    <property type="molecule type" value="Genomic_DNA"/>
</dbReference>
<keyword evidence="1" id="KW-0812">Transmembrane</keyword>
<proteinExistence type="predicted"/>
<sequence>MARSTLKNQPTAYPKGPFYIVRFCQLLAAVVVAAEMFYFIWQLKNGGYRVPWMFFFLHGAALVTIITTVITSILHWRHKLSALFNGAVNGVSIVLWVVGFCLLVDAMRETILDACTPAFWGDSTGIMVCRLYKLLFAASLFGL</sequence>
<reference evidence="2 3" key="1">
    <citation type="journal article" date="2016" name="Nat. Commun.">
        <title>Ectomycorrhizal ecology is imprinted in the genome of the dominant symbiotic fungus Cenococcum geophilum.</title>
        <authorList>
            <consortium name="DOE Joint Genome Institute"/>
            <person name="Peter M."/>
            <person name="Kohler A."/>
            <person name="Ohm R.A."/>
            <person name="Kuo A."/>
            <person name="Krutzmann J."/>
            <person name="Morin E."/>
            <person name="Arend M."/>
            <person name="Barry K.W."/>
            <person name="Binder M."/>
            <person name="Choi C."/>
            <person name="Clum A."/>
            <person name="Copeland A."/>
            <person name="Grisel N."/>
            <person name="Haridas S."/>
            <person name="Kipfer T."/>
            <person name="LaButti K."/>
            <person name="Lindquist E."/>
            <person name="Lipzen A."/>
            <person name="Maire R."/>
            <person name="Meier B."/>
            <person name="Mihaltcheva S."/>
            <person name="Molinier V."/>
            <person name="Murat C."/>
            <person name="Poggeler S."/>
            <person name="Quandt C.A."/>
            <person name="Sperisen C."/>
            <person name="Tritt A."/>
            <person name="Tisserant E."/>
            <person name="Crous P.W."/>
            <person name="Henrissat B."/>
            <person name="Nehls U."/>
            <person name="Egli S."/>
            <person name="Spatafora J.W."/>
            <person name="Grigoriev I.V."/>
            <person name="Martin F.M."/>
        </authorList>
    </citation>
    <scope>NUCLEOTIDE SEQUENCE [LARGE SCALE GENOMIC DNA]</scope>
    <source>
        <strain evidence="2 3">CBS 207.34</strain>
    </source>
</reference>
<feature type="transmembrane region" description="Helical" evidence="1">
    <location>
        <begin position="82"/>
        <end position="104"/>
    </location>
</feature>
<dbReference type="Proteomes" id="UP000250140">
    <property type="component" value="Unassembled WGS sequence"/>
</dbReference>
<evidence type="ECO:0000313" key="3">
    <source>
        <dbReference type="Proteomes" id="UP000250140"/>
    </source>
</evidence>